<name>A0A951U373_9CYAN</name>
<reference evidence="1" key="1">
    <citation type="submission" date="2021-05" db="EMBL/GenBank/DDBJ databases">
        <authorList>
            <person name="Pietrasiak N."/>
            <person name="Ward R."/>
            <person name="Stajich J.E."/>
            <person name="Kurbessoian T."/>
        </authorList>
    </citation>
    <scope>NUCLEOTIDE SEQUENCE</scope>
    <source>
        <strain evidence="1">GSE-TBD4-15B</strain>
    </source>
</reference>
<evidence type="ECO:0000313" key="2">
    <source>
        <dbReference type="Proteomes" id="UP000707356"/>
    </source>
</evidence>
<evidence type="ECO:0000313" key="1">
    <source>
        <dbReference type="EMBL" id="MBW4464353.1"/>
    </source>
</evidence>
<dbReference type="EMBL" id="JAHHHV010000011">
    <property type="protein sequence ID" value="MBW4464353.1"/>
    <property type="molecule type" value="Genomic_DNA"/>
</dbReference>
<proteinExistence type="predicted"/>
<accession>A0A951U373</accession>
<protein>
    <submittedName>
        <fullName evidence="1">Uncharacterized protein</fullName>
    </submittedName>
</protein>
<sequence>MIPSSISLSCDPLNSPHPVPWNWVMAALHERTVAFRYYRSQSLISPDGRYAAYSRIQLQLSPDLPQSRIASILFIEQLETGELQTVTPAAPFADNPFVADALVEQPGTIAMLIPVAWSEDGERLLAREFESKFCSSLASDFAVVWERRLNRTHTLAPTQIQYSNAVLLGWSQTCPEHVLFRAGQMGEENWPLYAVNTSGQTLQVGSDQPLAFGEYANGSWGPQGYSCA</sequence>
<gene>
    <name evidence="1" type="ORF">KME07_02790</name>
</gene>
<dbReference type="Proteomes" id="UP000707356">
    <property type="component" value="Unassembled WGS sequence"/>
</dbReference>
<organism evidence="1 2">
    <name type="scientific">Pegethrix bostrychoides GSE-TBD4-15B</name>
    <dbReference type="NCBI Taxonomy" id="2839662"/>
    <lineage>
        <taxon>Bacteria</taxon>
        <taxon>Bacillati</taxon>
        <taxon>Cyanobacteriota</taxon>
        <taxon>Cyanophyceae</taxon>
        <taxon>Oculatellales</taxon>
        <taxon>Oculatellaceae</taxon>
        <taxon>Pegethrix</taxon>
    </lineage>
</organism>
<dbReference type="AlphaFoldDB" id="A0A951U373"/>
<reference evidence="1" key="2">
    <citation type="journal article" date="2022" name="Microbiol. Resour. Announc.">
        <title>Metagenome Sequencing to Explore Phylogenomics of Terrestrial Cyanobacteria.</title>
        <authorList>
            <person name="Ward R.D."/>
            <person name="Stajich J.E."/>
            <person name="Johansen J.R."/>
            <person name="Huntemann M."/>
            <person name="Clum A."/>
            <person name="Foster B."/>
            <person name="Foster B."/>
            <person name="Roux S."/>
            <person name="Palaniappan K."/>
            <person name="Varghese N."/>
            <person name="Mukherjee S."/>
            <person name="Reddy T.B.K."/>
            <person name="Daum C."/>
            <person name="Copeland A."/>
            <person name="Chen I.A."/>
            <person name="Ivanova N.N."/>
            <person name="Kyrpides N.C."/>
            <person name="Shapiro N."/>
            <person name="Eloe-Fadrosh E.A."/>
            <person name="Pietrasiak N."/>
        </authorList>
    </citation>
    <scope>NUCLEOTIDE SEQUENCE</scope>
    <source>
        <strain evidence="1">GSE-TBD4-15B</strain>
    </source>
</reference>
<comment type="caution">
    <text evidence="1">The sequence shown here is derived from an EMBL/GenBank/DDBJ whole genome shotgun (WGS) entry which is preliminary data.</text>
</comment>